<gene>
    <name evidence="1" type="ORF">NQ318_004779</name>
</gene>
<dbReference type="Proteomes" id="UP001162162">
    <property type="component" value="Unassembled WGS sequence"/>
</dbReference>
<proteinExistence type="predicted"/>
<organism evidence="1 2">
    <name type="scientific">Aromia moschata</name>
    <dbReference type="NCBI Taxonomy" id="1265417"/>
    <lineage>
        <taxon>Eukaryota</taxon>
        <taxon>Metazoa</taxon>
        <taxon>Ecdysozoa</taxon>
        <taxon>Arthropoda</taxon>
        <taxon>Hexapoda</taxon>
        <taxon>Insecta</taxon>
        <taxon>Pterygota</taxon>
        <taxon>Neoptera</taxon>
        <taxon>Endopterygota</taxon>
        <taxon>Coleoptera</taxon>
        <taxon>Polyphaga</taxon>
        <taxon>Cucujiformia</taxon>
        <taxon>Chrysomeloidea</taxon>
        <taxon>Cerambycidae</taxon>
        <taxon>Cerambycinae</taxon>
        <taxon>Callichromatini</taxon>
        <taxon>Aromia</taxon>
    </lineage>
</organism>
<reference evidence="1" key="1">
    <citation type="journal article" date="2023" name="Insect Mol. Biol.">
        <title>Genome sequencing provides insights into the evolution of gene families encoding plant cell wall-degrading enzymes in longhorned beetles.</title>
        <authorList>
            <person name="Shin N.R."/>
            <person name="Okamura Y."/>
            <person name="Kirsch R."/>
            <person name="Pauchet Y."/>
        </authorList>
    </citation>
    <scope>NUCLEOTIDE SEQUENCE</scope>
    <source>
        <strain evidence="1">AMC_N1</strain>
    </source>
</reference>
<name>A0AAV8XSH9_9CUCU</name>
<keyword evidence="2" id="KW-1185">Reference proteome</keyword>
<dbReference type="AlphaFoldDB" id="A0AAV8XSH9"/>
<accession>A0AAV8XSH9</accession>
<sequence length="117" mass="13171">MEWYRRRIVVFGHKKIRLFQLFLEVEMSKKPFPPLCINSPILVQYRVLLPQLIKPRLVVPVWNLRMLHHLRFHLVATLLHLPLLGDFHGSGGGSLGSLTAAAAGSPWFFNGGGGFGS</sequence>
<evidence type="ECO:0000313" key="1">
    <source>
        <dbReference type="EMBL" id="KAJ8941335.1"/>
    </source>
</evidence>
<evidence type="ECO:0000313" key="2">
    <source>
        <dbReference type="Proteomes" id="UP001162162"/>
    </source>
</evidence>
<dbReference type="EMBL" id="JAPWTK010000378">
    <property type="protein sequence ID" value="KAJ8941335.1"/>
    <property type="molecule type" value="Genomic_DNA"/>
</dbReference>
<protein>
    <submittedName>
        <fullName evidence="1">Uncharacterized protein</fullName>
    </submittedName>
</protein>
<comment type="caution">
    <text evidence="1">The sequence shown here is derived from an EMBL/GenBank/DDBJ whole genome shotgun (WGS) entry which is preliminary data.</text>
</comment>